<name>A0A923IWA2_9SPHI</name>
<organism evidence="1 2">
    <name type="scientific">Pedobacter planticolens</name>
    <dbReference type="NCBI Taxonomy" id="2679964"/>
    <lineage>
        <taxon>Bacteria</taxon>
        <taxon>Pseudomonadati</taxon>
        <taxon>Bacteroidota</taxon>
        <taxon>Sphingobacteriia</taxon>
        <taxon>Sphingobacteriales</taxon>
        <taxon>Sphingobacteriaceae</taxon>
        <taxon>Pedobacter</taxon>
    </lineage>
</organism>
<reference evidence="1" key="1">
    <citation type="submission" date="2019-11" db="EMBL/GenBank/DDBJ databases">
        <title>Description of Pedobacter sp. LMG 31464T.</title>
        <authorList>
            <person name="Carlier A."/>
            <person name="Qi S."/>
            <person name="Vandamme P."/>
        </authorList>
    </citation>
    <scope>NUCLEOTIDE SEQUENCE</scope>
    <source>
        <strain evidence="1">LMG 31464</strain>
    </source>
</reference>
<dbReference type="RefSeq" id="WP_182923547.1">
    <property type="nucleotide sequence ID" value="NZ_WNXD01000002.1"/>
</dbReference>
<dbReference type="EMBL" id="WNXD01000002">
    <property type="protein sequence ID" value="MBB2146911.1"/>
    <property type="molecule type" value="Genomic_DNA"/>
</dbReference>
<comment type="caution">
    <text evidence="1">The sequence shown here is derived from an EMBL/GenBank/DDBJ whole genome shotgun (WGS) entry which is preliminary data.</text>
</comment>
<sequence>MKKTLFILFIMPLILFGQQKPTLLQKIKTAAVNELKIKLNDPKSYEPASWGELKEQQTSFGDTERFISMVNEISELSRKLDNEIAYIKKEEQKKDFKEFFTHDPPNDSLINLAKQSKVKFEFSLDSTRQTITRESKTFQPIFKNYYIEHSFRSRNAYNGLILVTYFFRLSKEFNVIEFGNIEKL</sequence>
<proteinExistence type="predicted"/>
<evidence type="ECO:0000313" key="2">
    <source>
        <dbReference type="Proteomes" id="UP000601055"/>
    </source>
</evidence>
<keyword evidence="2" id="KW-1185">Reference proteome</keyword>
<accession>A0A923IWA2</accession>
<dbReference type="AlphaFoldDB" id="A0A923IWA2"/>
<gene>
    <name evidence="1" type="ORF">GM921_15510</name>
</gene>
<protein>
    <submittedName>
        <fullName evidence="1">Uncharacterized protein</fullName>
    </submittedName>
</protein>
<dbReference type="Proteomes" id="UP000601055">
    <property type="component" value="Unassembled WGS sequence"/>
</dbReference>
<evidence type="ECO:0000313" key="1">
    <source>
        <dbReference type="EMBL" id="MBB2146911.1"/>
    </source>
</evidence>